<dbReference type="FunFam" id="3.30.70.270:FF:000020">
    <property type="entry name" value="Transposon Tf2-6 polyprotein-like Protein"/>
    <property type="match status" value="1"/>
</dbReference>
<dbReference type="FunFam" id="1.10.340.70:FF:000001">
    <property type="entry name" value="Retrovirus-related Pol polyprotein from transposon gypsy-like Protein"/>
    <property type="match status" value="1"/>
</dbReference>
<dbReference type="EC" id="2.7.7.49" evidence="1"/>
<dbReference type="SUPFAM" id="SSF54160">
    <property type="entry name" value="Chromo domain-like"/>
    <property type="match status" value="1"/>
</dbReference>
<keyword evidence="7" id="KW-0064">Aspartyl protease</keyword>
<dbReference type="PANTHER" id="PTHR37984">
    <property type="entry name" value="PROTEIN CBG26694"/>
    <property type="match status" value="1"/>
</dbReference>
<keyword evidence="9" id="KW-0378">Hydrolase</keyword>
<reference evidence="21 22" key="1">
    <citation type="journal article" date="2015" name="Sci. Rep.">
        <title>Chromosome-level genome map provides insights into diverse defense mechanisms in the medicinal fungus Ganoderma sinense.</title>
        <authorList>
            <person name="Zhu Y."/>
            <person name="Xu J."/>
            <person name="Sun C."/>
            <person name="Zhou S."/>
            <person name="Xu H."/>
            <person name="Nelson D.R."/>
            <person name="Qian J."/>
            <person name="Song J."/>
            <person name="Luo H."/>
            <person name="Xiang L."/>
            <person name="Li Y."/>
            <person name="Xu Z."/>
            <person name="Ji A."/>
            <person name="Wang L."/>
            <person name="Lu S."/>
            <person name="Hayward A."/>
            <person name="Sun W."/>
            <person name="Li X."/>
            <person name="Schwartz D.C."/>
            <person name="Wang Y."/>
            <person name="Chen S."/>
        </authorList>
    </citation>
    <scope>NUCLEOTIDE SEQUENCE [LARGE SCALE GENOMIC DNA]</scope>
    <source>
        <strain evidence="21 22">ZZ0214-1</strain>
    </source>
</reference>
<evidence type="ECO:0000256" key="7">
    <source>
        <dbReference type="ARBA" id="ARBA00022750"/>
    </source>
</evidence>
<dbReference type="GO" id="GO:0046872">
    <property type="term" value="F:metal ion binding"/>
    <property type="evidence" value="ECO:0007669"/>
    <property type="project" value="UniProtKB-KW"/>
</dbReference>
<dbReference type="EMBL" id="AYKW01000031">
    <property type="protein sequence ID" value="PIL27957.1"/>
    <property type="molecule type" value="Genomic_DNA"/>
</dbReference>
<keyword evidence="13" id="KW-0695">RNA-directed DNA polymerase</keyword>
<evidence type="ECO:0000256" key="17">
    <source>
        <dbReference type="SAM" id="MobiDB-lite"/>
    </source>
</evidence>
<dbReference type="Gene3D" id="3.10.10.10">
    <property type="entry name" value="HIV Type 1 Reverse Transcriptase, subunit A, domain 1"/>
    <property type="match status" value="1"/>
</dbReference>
<dbReference type="PANTHER" id="PTHR37984:SF5">
    <property type="entry name" value="PROTEIN NYNRIN-LIKE"/>
    <property type="match status" value="1"/>
</dbReference>
<dbReference type="CDD" id="cd00303">
    <property type="entry name" value="retropepsin_like"/>
    <property type="match status" value="1"/>
</dbReference>
<protein>
    <recommendedName>
        <fullName evidence="1">RNA-directed DNA polymerase</fullName>
        <ecNumber evidence="1">2.7.7.49</ecNumber>
    </recommendedName>
</protein>
<dbReference type="InterPro" id="IPR056924">
    <property type="entry name" value="SH3_Tf2-1"/>
</dbReference>
<dbReference type="SUPFAM" id="SSF50630">
    <property type="entry name" value="Acid proteases"/>
    <property type="match status" value="1"/>
</dbReference>
<dbReference type="Gene3D" id="2.40.50.40">
    <property type="match status" value="1"/>
</dbReference>
<dbReference type="GO" id="GO:0004190">
    <property type="term" value="F:aspartic-type endopeptidase activity"/>
    <property type="evidence" value="ECO:0007669"/>
    <property type="project" value="UniProtKB-KW"/>
</dbReference>
<keyword evidence="15" id="KW-0238">DNA-binding</keyword>
<dbReference type="InterPro" id="IPR021109">
    <property type="entry name" value="Peptidase_aspartic_dom_sf"/>
</dbReference>
<keyword evidence="2" id="KW-0645">Protease</keyword>
<dbReference type="SUPFAM" id="SSF56672">
    <property type="entry name" value="DNA/RNA polymerases"/>
    <property type="match status" value="1"/>
</dbReference>
<dbReference type="InterPro" id="IPR043502">
    <property type="entry name" value="DNA/RNA_pol_sf"/>
</dbReference>
<keyword evidence="22" id="KW-1185">Reference proteome</keyword>
<dbReference type="GO" id="GO:0003723">
    <property type="term" value="F:RNA binding"/>
    <property type="evidence" value="ECO:0007669"/>
    <property type="project" value="UniProtKB-KW"/>
</dbReference>
<dbReference type="GO" id="GO:0003964">
    <property type="term" value="F:RNA-directed DNA polymerase activity"/>
    <property type="evidence" value="ECO:0007669"/>
    <property type="project" value="UniProtKB-KW"/>
</dbReference>
<keyword evidence="16" id="KW-0233">DNA recombination</keyword>
<evidence type="ECO:0000256" key="1">
    <source>
        <dbReference type="ARBA" id="ARBA00012493"/>
    </source>
</evidence>
<evidence type="ECO:0000256" key="15">
    <source>
        <dbReference type="ARBA" id="ARBA00023125"/>
    </source>
</evidence>
<evidence type="ECO:0000256" key="9">
    <source>
        <dbReference type="ARBA" id="ARBA00022801"/>
    </source>
</evidence>
<dbReference type="GO" id="GO:0005634">
    <property type="term" value="C:nucleus"/>
    <property type="evidence" value="ECO:0007669"/>
    <property type="project" value="UniProtKB-ARBA"/>
</dbReference>
<dbReference type="InterPro" id="IPR050951">
    <property type="entry name" value="Retrovirus_Pol_polyprotein"/>
</dbReference>
<evidence type="ECO:0000256" key="11">
    <source>
        <dbReference type="ARBA" id="ARBA00022884"/>
    </source>
</evidence>
<evidence type="ECO:0000256" key="4">
    <source>
        <dbReference type="ARBA" id="ARBA00022695"/>
    </source>
</evidence>
<dbReference type="InterPro" id="IPR000477">
    <property type="entry name" value="RT_dom"/>
</dbReference>
<evidence type="ECO:0000259" key="19">
    <source>
        <dbReference type="PROSITE" id="PS50878"/>
    </source>
</evidence>
<evidence type="ECO:0000256" key="2">
    <source>
        <dbReference type="ARBA" id="ARBA00022670"/>
    </source>
</evidence>
<gene>
    <name evidence="21" type="ORF">GSI_09901</name>
</gene>
<feature type="domain" description="Chromo" evidence="18">
    <location>
        <begin position="1109"/>
        <end position="1162"/>
    </location>
</feature>
<dbReference type="Pfam" id="PF13975">
    <property type="entry name" value="gag-asp_proteas"/>
    <property type="match status" value="1"/>
</dbReference>
<dbReference type="GO" id="GO:0006338">
    <property type="term" value="P:chromatin remodeling"/>
    <property type="evidence" value="ECO:0007669"/>
    <property type="project" value="UniProtKB-ARBA"/>
</dbReference>
<dbReference type="GO" id="GO:0015074">
    <property type="term" value="P:DNA integration"/>
    <property type="evidence" value="ECO:0007669"/>
    <property type="project" value="UniProtKB-KW"/>
</dbReference>
<evidence type="ECO:0000256" key="8">
    <source>
        <dbReference type="ARBA" id="ARBA00022759"/>
    </source>
</evidence>
<dbReference type="FunFam" id="3.30.420.10:FF:000032">
    <property type="entry name" value="Retrovirus-related Pol polyprotein from transposon 297-like Protein"/>
    <property type="match status" value="1"/>
</dbReference>
<feature type="region of interest" description="Disordered" evidence="17">
    <location>
        <begin position="1083"/>
        <end position="1109"/>
    </location>
</feature>
<keyword evidence="14" id="KW-0239">DNA-directed DNA polymerase</keyword>
<dbReference type="Proteomes" id="UP000230002">
    <property type="component" value="Unassembled WGS sequence"/>
</dbReference>
<feature type="region of interest" description="Disordered" evidence="17">
    <location>
        <begin position="1"/>
        <end position="22"/>
    </location>
</feature>
<organism evidence="21 22">
    <name type="scientific">Ganoderma sinense ZZ0214-1</name>
    <dbReference type="NCBI Taxonomy" id="1077348"/>
    <lineage>
        <taxon>Eukaryota</taxon>
        <taxon>Fungi</taxon>
        <taxon>Dikarya</taxon>
        <taxon>Basidiomycota</taxon>
        <taxon>Agaricomycotina</taxon>
        <taxon>Agaricomycetes</taxon>
        <taxon>Polyporales</taxon>
        <taxon>Polyporaceae</taxon>
        <taxon>Ganoderma</taxon>
    </lineage>
</organism>
<dbReference type="Pfam" id="PF00385">
    <property type="entry name" value="Chromo"/>
    <property type="match status" value="1"/>
</dbReference>
<dbReference type="GO" id="GO:0003887">
    <property type="term" value="F:DNA-directed DNA polymerase activity"/>
    <property type="evidence" value="ECO:0007669"/>
    <property type="project" value="UniProtKB-KW"/>
</dbReference>
<feature type="domain" description="Reverse transcriptase" evidence="19">
    <location>
        <begin position="265"/>
        <end position="446"/>
    </location>
</feature>
<dbReference type="InterPro" id="IPR041588">
    <property type="entry name" value="Integrase_H2C2"/>
</dbReference>
<dbReference type="InterPro" id="IPR000953">
    <property type="entry name" value="Chromo/chromo_shadow_dom"/>
</dbReference>
<dbReference type="AlphaFoldDB" id="A0A2G8S2J2"/>
<accession>A0A2G8S2J2</accession>
<evidence type="ECO:0000256" key="13">
    <source>
        <dbReference type="ARBA" id="ARBA00022918"/>
    </source>
</evidence>
<dbReference type="Gene3D" id="2.40.70.10">
    <property type="entry name" value="Acid Proteases"/>
    <property type="match status" value="1"/>
</dbReference>
<dbReference type="CDD" id="cd01647">
    <property type="entry name" value="RT_LTR"/>
    <property type="match status" value="1"/>
</dbReference>
<keyword evidence="6" id="KW-0479">Metal-binding</keyword>
<keyword evidence="11" id="KW-0694">RNA-binding</keyword>
<dbReference type="Gene3D" id="3.30.70.270">
    <property type="match status" value="2"/>
</dbReference>
<evidence type="ECO:0000259" key="20">
    <source>
        <dbReference type="PROSITE" id="PS50994"/>
    </source>
</evidence>
<dbReference type="Pfam" id="PF00665">
    <property type="entry name" value="rve"/>
    <property type="match status" value="1"/>
</dbReference>
<dbReference type="Pfam" id="PF24626">
    <property type="entry name" value="SH3_Tf2-1"/>
    <property type="match status" value="1"/>
</dbReference>
<evidence type="ECO:0000256" key="5">
    <source>
        <dbReference type="ARBA" id="ARBA00022722"/>
    </source>
</evidence>
<evidence type="ECO:0000256" key="14">
    <source>
        <dbReference type="ARBA" id="ARBA00022932"/>
    </source>
</evidence>
<keyword evidence="4" id="KW-0548">Nucleotidyltransferase</keyword>
<dbReference type="STRING" id="1077348.A0A2G8S2J2"/>
<evidence type="ECO:0000313" key="22">
    <source>
        <dbReference type="Proteomes" id="UP000230002"/>
    </source>
</evidence>
<dbReference type="GO" id="GO:0006508">
    <property type="term" value="P:proteolysis"/>
    <property type="evidence" value="ECO:0007669"/>
    <property type="project" value="UniProtKB-KW"/>
</dbReference>
<evidence type="ECO:0000256" key="12">
    <source>
        <dbReference type="ARBA" id="ARBA00022908"/>
    </source>
</evidence>
<keyword evidence="12" id="KW-0229">DNA integration</keyword>
<dbReference type="PROSITE" id="PS50994">
    <property type="entry name" value="INTEGRASE"/>
    <property type="match status" value="1"/>
</dbReference>
<dbReference type="InterPro" id="IPR001584">
    <property type="entry name" value="Integrase_cat-core"/>
</dbReference>
<feature type="domain" description="Integrase catalytic" evidence="20">
    <location>
        <begin position="800"/>
        <end position="964"/>
    </location>
</feature>
<name>A0A2G8S2J2_9APHY</name>
<dbReference type="SMART" id="SM00298">
    <property type="entry name" value="CHROMO"/>
    <property type="match status" value="1"/>
</dbReference>
<evidence type="ECO:0000256" key="6">
    <source>
        <dbReference type="ARBA" id="ARBA00022723"/>
    </source>
</evidence>
<dbReference type="InterPro" id="IPR016197">
    <property type="entry name" value="Chromo-like_dom_sf"/>
</dbReference>
<dbReference type="Pfam" id="PF17917">
    <property type="entry name" value="RT_RNaseH"/>
    <property type="match status" value="1"/>
</dbReference>
<keyword evidence="10" id="KW-0460">Magnesium</keyword>
<dbReference type="CDD" id="cd00024">
    <property type="entry name" value="CD_CSD"/>
    <property type="match status" value="1"/>
</dbReference>
<dbReference type="Pfam" id="PF17921">
    <property type="entry name" value="Integrase_H2C2"/>
    <property type="match status" value="1"/>
</dbReference>
<evidence type="ECO:0000313" key="21">
    <source>
        <dbReference type="EMBL" id="PIL27957.1"/>
    </source>
</evidence>
<dbReference type="Pfam" id="PF00078">
    <property type="entry name" value="RVT_1"/>
    <property type="match status" value="1"/>
</dbReference>
<keyword evidence="3" id="KW-0808">Transferase</keyword>
<evidence type="ECO:0000259" key="18">
    <source>
        <dbReference type="PROSITE" id="PS50013"/>
    </source>
</evidence>
<feature type="compositionally biased region" description="Polar residues" evidence="17">
    <location>
        <begin position="1083"/>
        <end position="1093"/>
    </location>
</feature>
<dbReference type="GO" id="GO:0006310">
    <property type="term" value="P:DNA recombination"/>
    <property type="evidence" value="ECO:0007669"/>
    <property type="project" value="UniProtKB-KW"/>
</dbReference>
<dbReference type="Gene3D" id="1.10.340.70">
    <property type="match status" value="1"/>
</dbReference>
<keyword evidence="8" id="KW-0255">Endonuclease</keyword>
<dbReference type="InterPro" id="IPR043128">
    <property type="entry name" value="Rev_trsase/Diguanyl_cyclase"/>
</dbReference>
<dbReference type="PROSITE" id="PS50013">
    <property type="entry name" value="CHROMO_2"/>
    <property type="match status" value="1"/>
</dbReference>
<dbReference type="InterPro" id="IPR012337">
    <property type="entry name" value="RNaseH-like_sf"/>
</dbReference>
<dbReference type="Gene3D" id="3.30.420.10">
    <property type="entry name" value="Ribonuclease H-like superfamily/Ribonuclease H"/>
    <property type="match status" value="1"/>
</dbReference>
<comment type="caution">
    <text evidence="21">The sequence shown here is derived from an EMBL/GenBank/DDBJ whole genome shotgun (WGS) entry which is preliminary data.</text>
</comment>
<dbReference type="OrthoDB" id="2717878at2759"/>
<keyword evidence="5" id="KW-0540">Nuclease</keyword>
<dbReference type="SUPFAM" id="SSF53098">
    <property type="entry name" value="Ribonuclease H-like"/>
    <property type="match status" value="1"/>
</dbReference>
<evidence type="ECO:0000256" key="10">
    <source>
        <dbReference type="ARBA" id="ARBA00022842"/>
    </source>
</evidence>
<dbReference type="InterPro" id="IPR041373">
    <property type="entry name" value="RT_RNaseH"/>
</dbReference>
<dbReference type="PROSITE" id="PS50878">
    <property type="entry name" value="RT_POL"/>
    <property type="match status" value="1"/>
</dbReference>
<dbReference type="InterPro" id="IPR036397">
    <property type="entry name" value="RNaseH_sf"/>
</dbReference>
<evidence type="ECO:0000256" key="3">
    <source>
        <dbReference type="ARBA" id="ARBA00022679"/>
    </source>
</evidence>
<dbReference type="CDD" id="cd09274">
    <property type="entry name" value="RNase_HI_RT_Ty3"/>
    <property type="match status" value="1"/>
</dbReference>
<dbReference type="InterPro" id="IPR023780">
    <property type="entry name" value="Chromo_domain"/>
</dbReference>
<evidence type="ECO:0000256" key="16">
    <source>
        <dbReference type="ARBA" id="ARBA00023172"/>
    </source>
</evidence>
<dbReference type="GO" id="GO:0003677">
    <property type="term" value="F:DNA binding"/>
    <property type="evidence" value="ECO:0007669"/>
    <property type="project" value="UniProtKB-KW"/>
</dbReference>
<feature type="compositionally biased region" description="Polar residues" evidence="17">
    <location>
        <begin position="1"/>
        <end position="12"/>
    </location>
</feature>
<dbReference type="GO" id="GO:0004519">
    <property type="term" value="F:endonuclease activity"/>
    <property type="evidence" value="ECO:0007669"/>
    <property type="project" value="UniProtKB-KW"/>
</dbReference>
<sequence length="1228" mass="141965">MPSPAPTDSDQTPIVHYTGRGGSRQLSLRVTLHDPGTNSTFDEEALIDSGATASYVDEGTVRAQQIETNKLERPIIVYNADGTENVNGRITHTCTLRLRIGNHEEERTFFVTQLDSHHVFLGHDWLKHHNPAIDWKTKDVQFNRCPDACDYIPEEGDRLFALNTITYLRSRSLHHEIRAKTSVAMELAIQENAKKPKKTIEELVPQEYHTFLDVFREDSFDTLPEHRSWDHVIELLEPYKPYAGKVYPMTLTEQEALDAFLEENLRTGRIKPSQSPWAASFFFVKKKDGKLRPVQDYRQLNAMTKKNKYPLPVPQQLIDQLKKAKYFTKMDVRWGYNNIRMKTEQDQERAAFITNRGLFEPTVMFFGLTNSPATFQKMMNDILKPLKDQGHVIVYLDDILIFTETLEEHHELTRKVLEILRQHHLTCKPEKCDFTQLEIEYLGHIISQGLVRMDPTKVEGVTTWPLPKTKKELQSFLGFANFYRRFIKDFSKIAHPLHALTGNDPWNWGPDQTAAFEQIKHTITTAPVLAIPNDEDLFKVESDASDFAIGAVLSQKQNDIWKPIAFLSKSLSPAERNYEIWDKEMLSVITALKEWRHFLLGSKQTFEIHNDHRNLQYFVQPQNLNPRQARWYLRLRDYDFILIHKPGSTMAKADALSRRADHAPISGNPINEQVLFLKPHWFRVLGADTLTTKIKAANTLHHDFVKKQLKANNPLFKTEDGLVYRGGKIVVPNQKTLIGEVIESSHDNPTAGHPGRARTLEKLSRIYWWKTMKRDVFRYIDGCEKCQKVKPDPRKRAAPLHPNPIPTHNYQNISVDLIVELPDVGGKNAIMVVVDAKSKDIIAIPISNKINSEGVAKAFRDHVMAQHGLPQRITSDRGSVFVSNFIRELYKLLGITGNPSTAYHPQTDGQTERMNHMIEIYLRTYCNYRQTDWPELLPMACFSHRNSINASTGFTPFFMLYGRHPFTGVETLIDSPNEAATTFAERMKQVQDEASASMKRAQEVMKEVYDRKRTPARTYNVGDWVYVSSKDIVSQRPQQKLDDKRYGPFYVLEKVGSSAYKLKLPESLKLIHPVFNEVLLLPQTSPDFPNQTNPRERPQSPPNDDEPRWKPEAIYNARWNKGTLEYLVRWVGLPSYESTWNKRAFMVEQGWLALLDRFHKDNPDAPRLLTVKLAKAREIVTIPDYERDWRRWDATFERWQQRRVKEGLPLMTTYEQPTLLSSATYSPF</sequence>
<proteinExistence type="predicted"/>